<proteinExistence type="predicted"/>
<dbReference type="Proteomes" id="UP000697107">
    <property type="component" value="Unassembled WGS sequence"/>
</dbReference>
<dbReference type="AlphaFoldDB" id="A0A8T1G9X9"/>
<organism evidence="1 2">
    <name type="scientific">Phytophthora cactorum</name>
    <dbReference type="NCBI Taxonomy" id="29920"/>
    <lineage>
        <taxon>Eukaryota</taxon>
        <taxon>Sar</taxon>
        <taxon>Stramenopiles</taxon>
        <taxon>Oomycota</taxon>
        <taxon>Peronosporomycetes</taxon>
        <taxon>Peronosporales</taxon>
        <taxon>Peronosporaceae</taxon>
        <taxon>Phytophthora</taxon>
    </lineage>
</organism>
<accession>A0A8T1G9X9</accession>
<evidence type="ECO:0000313" key="2">
    <source>
        <dbReference type="Proteomes" id="UP000697107"/>
    </source>
</evidence>
<sequence>MYLADVVAVGIESIYTLPSTFTFSTISGRIGRQSTTHQTTWMICQAMMSFIPKFTYRCYRTAHRISWCDG</sequence>
<gene>
    <name evidence="1" type="ORF">PC118_g6248</name>
</gene>
<comment type="caution">
    <text evidence="1">The sequence shown here is derived from an EMBL/GenBank/DDBJ whole genome shotgun (WGS) entry which is preliminary data.</text>
</comment>
<name>A0A8T1G9X9_9STRA</name>
<protein>
    <submittedName>
        <fullName evidence="1">Uncharacterized protein</fullName>
    </submittedName>
</protein>
<dbReference type="EMBL" id="RCML01000137">
    <property type="protein sequence ID" value="KAG2989258.1"/>
    <property type="molecule type" value="Genomic_DNA"/>
</dbReference>
<evidence type="ECO:0000313" key="1">
    <source>
        <dbReference type="EMBL" id="KAG2989258.1"/>
    </source>
</evidence>
<reference evidence="1" key="1">
    <citation type="submission" date="2018-10" db="EMBL/GenBank/DDBJ databases">
        <title>Effector identification in a new, highly contiguous assembly of the strawberry crown rot pathogen Phytophthora cactorum.</title>
        <authorList>
            <person name="Armitage A.D."/>
            <person name="Nellist C.F."/>
            <person name="Bates H."/>
            <person name="Vickerstaff R.J."/>
            <person name="Harrison R.J."/>
        </authorList>
    </citation>
    <scope>NUCLEOTIDE SEQUENCE</scope>
    <source>
        <strain evidence="1">P415</strain>
    </source>
</reference>